<dbReference type="RefSeq" id="XP_047737043.1">
    <property type="nucleotide sequence ID" value="XM_047881087.1"/>
</dbReference>
<dbReference type="InterPro" id="IPR040350">
    <property type="entry name" value="TMEM272"/>
</dbReference>
<feature type="transmembrane region" description="Helical" evidence="2">
    <location>
        <begin position="44"/>
        <end position="65"/>
    </location>
</feature>
<sequence length="206" mass="22674">MLKPSNDNRHCSLAVETFIKTSLGVATLVVGVQNIERCNIDPLIPIMLIVNGVWYLTSVVLELVLNCCVLCTNKPGFVLLLYAQKAVFSLLFLAIVVTDNVFVFTAWREGPDYYNLEQHKGCDQTTFVLSMVLVILADITLCLAVLVVACVCCCFSGALLFVTRPAREARNKVQQEPPDSSTPRLHEDLPASVDAEVKSNKAVQNN</sequence>
<evidence type="ECO:0000313" key="5">
    <source>
        <dbReference type="RefSeq" id="XP_047737043.1"/>
    </source>
</evidence>
<organism evidence="3 4">
    <name type="scientific">Hyalella azteca</name>
    <name type="common">Amphipod</name>
    <dbReference type="NCBI Taxonomy" id="294128"/>
    <lineage>
        <taxon>Eukaryota</taxon>
        <taxon>Metazoa</taxon>
        <taxon>Ecdysozoa</taxon>
        <taxon>Arthropoda</taxon>
        <taxon>Crustacea</taxon>
        <taxon>Multicrustacea</taxon>
        <taxon>Malacostraca</taxon>
        <taxon>Eumalacostraca</taxon>
        <taxon>Peracarida</taxon>
        <taxon>Amphipoda</taxon>
        <taxon>Senticaudata</taxon>
        <taxon>Talitrida</taxon>
        <taxon>Talitroidea</taxon>
        <taxon>Hyalellidae</taxon>
        <taxon>Hyalella</taxon>
    </lineage>
</organism>
<dbReference type="KEGG" id="hazt:108671661"/>
<dbReference type="PANTHER" id="PTHR33444:SF2">
    <property type="entry name" value="MARVEL DOMAIN-CONTAINING PROTEIN"/>
    <property type="match status" value="1"/>
</dbReference>
<feature type="compositionally biased region" description="Polar residues" evidence="1">
    <location>
        <begin position="174"/>
        <end position="183"/>
    </location>
</feature>
<proteinExistence type="predicted"/>
<reference evidence="4 5" key="1">
    <citation type="submission" date="2025-04" db="UniProtKB">
        <authorList>
            <consortium name="RefSeq"/>
        </authorList>
    </citation>
    <scope>IDENTIFICATION</scope>
    <source>
        <tissue evidence="4 5">Whole organism</tissue>
    </source>
</reference>
<keyword evidence="2" id="KW-1133">Transmembrane helix</keyword>
<feature type="region of interest" description="Disordered" evidence="1">
    <location>
        <begin position="171"/>
        <end position="191"/>
    </location>
</feature>
<name>A0A8B7NNH8_HYAAZ</name>
<dbReference type="PANTHER" id="PTHR33444">
    <property type="entry name" value="SI:DKEY-19B23.12-RELATED"/>
    <property type="match status" value="1"/>
</dbReference>
<feature type="transmembrane region" description="Helical" evidence="2">
    <location>
        <begin position="86"/>
        <end position="107"/>
    </location>
</feature>
<gene>
    <name evidence="4 5" type="primary">LOC108671661</name>
</gene>
<evidence type="ECO:0000256" key="1">
    <source>
        <dbReference type="SAM" id="MobiDB-lite"/>
    </source>
</evidence>
<dbReference type="GeneID" id="108671661"/>
<keyword evidence="2" id="KW-0472">Membrane</keyword>
<protein>
    <submittedName>
        <fullName evidence="5">Uncharacterized protein LOC108671661 isoform X1</fullName>
    </submittedName>
    <submittedName>
        <fullName evidence="4">Uncharacterized protein LOC108671661 isoform X2</fullName>
    </submittedName>
</protein>
<keyword evidence="3" id="KW-1185">Reference proteome</keyword>
<evidence type="ECO:0000313" key="3">
    <source>
        <dbReference type="Proteomes" id="UP000694843"/>
    </source>
</evidence>
<dbReference type="OrthoDB" id="6157510at2759"/>
<evidence type="ECO:0000256" key="2">
    <source>
        <dbReference type="SAM" id="Phobius"/>
    </source>
</evidence>
<accession>A0A8B7NNH8</accession>
<dbReference type="RefSeq" id="XP_018014721.1">
    <property type="nucleotide sequence ID" value="XM_018159232.2"/>
</dbReference>
<keyword evidence="2" id="KW-0812">Transmembrane</keyword>
<feature type="transmembrane region" description="Helical" evidence="2">
    <location>
        <begin position="127"/>
        <end position="160"/>
    </location>
</feature>
<dbReference type="Proteomes" id="UP000694843">
    <property type="component" value="Unplaced"/>
</dbReference>
<evidence type="ECO:0000313" key="4">
    <source>
        <dbReference type="RefSeq" id="XP_018014721.1"/>
    </source>
</evidence>
<dbReference type="AlphaFoldDB" id="A0A8B7NNH8"/>